<feature type="domain" description="Hint" evidence="5">
    <location>
        <begin position="88"/>
        <end position="184"/>
    </location>
</feature>
<dbReference type="PROSITE" id="PS50818">
    <property type="entry name" value="INTEIN_C_TER"/>
    <property type="match status" value="1"/>
</dbReference>
<dbReference type="CDD" id="cd00081">
    <property type="entry name" value="Hint"/>
    <property type="match status" value="1"/>
</dbReference>
<feature type="compositionally biased region" description="Basic and acidic residues" evidence="4">
    <location>
        <begin position="642"/>
        <end position="651"/>
    </location>
</feature>
<keyword evidence="7" id="KW-1185">Reference proteome</keyword>
<dbReference type="RefSeq" id="WP_203815115.1">
    <property type="nucleotide sequence ID" value="NZ_BAAABP010000014.1"/>
</dbReference>
<keyword evidence="2" id="KW-0408">Iron</keyword>
<reference evidence="6" key="1">
    <citation type="submission" date="2021-01" db="EMBL/GenBank/DDBJ databases">
        <title>Whole genome shotgun sequence of Actinoplanes ferrugineus NBRC 15555.</title>
        <authorList>
            <person name="Komaki H."/>
            <person name="Tamura T."/>
        </authorList>
    </citation>
    <scope>NUCLEOTIDE SEQUENCE</scope>
    <source>
        <strain evidence="6">NBRC 15555</strain>
    </source>
</reference>
<name>A0A919IT21_9ACTN</name>
<dbReference type="SUPFAM" id="SSF51294">
    <property type="entry name" value="Hedgehog/intein (Hint) domain"/>
    <property type="match status" value="1"/>
</dbReference>
<dbReference type="GO" id="GO:0016539">
    <property type="term" value="P:intein-mediated protein splicing"/>
    <property type="evidence" value="ECO:0007669"/>
    <property type="project" value="InterPro"/>
</dbReference>
<dbReference type="GO" id="GO:0046872">
    <property type="term" value="F:metal ion binding"/>
    <property type="evidence" value="ECO:0007669"/>
    <property type="project" value="UniProtKB-KW"/>
</dbReference>
<sequence length="651" mass="70229">MRWSNLSAPSGGQGHDGDSLPDRAAPAAPPLPLALPGATVRTFDTPGFAGMTFYEIEAKSLINRVPGQSRVPFQWTINPYRGCSHACSYCLAGDTPILLADGTTRPLAELRTGDAIMGTMGAGACRRYVPTTVLDHWETRKPAFRVTLADGTRLVASGDHRFLTDRGWRHVSPAEPHLPALAVGDLMFGVGHFAEPPKESPDYQAGFLCGLVRGDASGGRAAREGDAWVRADTYLEDIPLHEALRWPEQPSGGWFRGFLAGAFGSTGQADRLAITFTSGDQQFLSRITDALTRLGLPSRAPVRTRPGGSATVELDRDLWAALRFRHLTGAAGAPLDASGVGVRSSRELAVADIAELGLTLPLFDISTGTGDFIADGVVSHNCFARNTHTYLDLDAGRDFDTKIVVKVNAGELIRRELAAPRWSGASIAMGTNVDVYQRAEGRYRLMPEILAALRDHANPFSILTKGTLILRDLELLQQAAEVTRVGLAVSVGFVDETVWRAVESGAPSPRRRLEVVRRLTDAGFDIGVLLAPILPGLTDGEESIDQTVAAIAAAGATSVTPIPLHLRPGAREWYAAWLTRNHPELAPRYRDLFGSGSYSPQAYQHEIGARVRMAARRHGLHRPDPVQLRSVDAPATQAAPATREDRQLTLL</sequence>
<dbReference type="SUPFAM" id="SSF102114">
    <property type="entry name" value="Radical SAM enzymes"/>
    <property type="match status" value="1"/>
</dbReference>
<dbReference type="InterPro" id="IPR030934">
    <property type="entry name" value="Intein_C"/>
</dbReference>
<dbReference type="InterPro" id="IPR003587">
    <property type="entry name" value="Hint_dom_N"/>
</dbReference>
<gene>
    <name evidence="6" type="ORF">Afe05nite_03560</name>
</gene>
<evidence type="ECO:0000256" key="3">
    <source>
        <dbReference type="ARBA" id="ARBA00023014"/>
    </source>
</evidence>
<dbReference type="Gene3D" id="2.170.16.10">
    <property type="entry name" value="Hedgehog/Intein (Hint) domain"/>
    <property type="match status" value="1"/>
</dbReference>
<dbReference type="InterPro" id="IPR007197">
    <property type="entry name" value="rSAM"/>
</dbReference>
<protein>
    <submittedName>
        <fullName evidence="6">Radical SAM protein</fullName>
    </submittedName>
</protein>
<proteinExistence type="predicted"/>
<keyword evidence="1" id="KW-0479">Metal-binding</keyword>
<dbReference type="InterPro" id="IPR040086">
    <property type="entry name" value="MJ0683-like"/>
</dbReference>
<dbReference type="NCBIfam" id="NF038135">
    <property type="entry name" value="rSAM_Rv2578c"/>
    <property type="match status" value="1"/>
</dbReference>
<dbReference type="InterPro" id="IPR006141">
    <property type="entry name" value="Intein_N"/>
</dbReference>
<dbReference type="InterPro" id="IPR058240">
    <property type="entry name" value="rSAM_sf"/>
</dbReference>
<dbReference type="GO" id="GO:0003824">
    <property type="term" value="F:catalytic activity"/>
    <property type="evidence" value="ECO:0007669"/>
    <property type="project" value="InterPro"/>
</dbReference>
<evidence type="ECO:0000259" key="5">
    <source>
        <dbReference type="SMART" id="SM00306"/>
    </source>
</evidence>
<dbReference type="PANTHER" id="PTHR43432">
    <property type="entry name" value="SLR0285 PROTEIN"/>
    <property type="match status" value="1"/>
</dbReference>
<dbReference type="SMART" id="SM00306">
    <property type="entry name" value="HintN"/>
    <property type="match status" value="1"/>
</dbReference>
<dbReference type="GO" id="GO:0051536">
    <property type="term" value="F:iron-sulfur cluster binding"/>
    <property type="evidence" value="ECO:0007669"/>
    <property type="project" value="UniProtKB-KW"/>
</dbReference>
<evidence type="ECO:0000313" key="6">
    <source>
        <dbReference type="EMBL" id="GIE08516.1"/>
    </source>
</evidence>
<keyword evidence="3" id="KW-0411">Iron-sulfur</keyword>
<comment type="caution">
    <text evidence="6">The sequence shown here is derived from an EMBL/GenBank/DDBJ whole genome shotgun (WGS) entry which is preliminary data.</text>
</comment>
<dbReference type="Proteomes" id="UP000598174">
    <property type="component" value="Unassembled WGS sequence"/>
</dbReference>
<dbReference type="AlphaFoldDB" id="A0A919IT21"/>
<organism evidence="6 7">
    <name type="scientific">Paractinoplanes ferrugineus</name>
    <dbReference type="NCBI Taxonomy" id="113564"/>
    <lineage>
        <taxon>Bacteria</taxon>
        <taxon>Bacillati</taxon>
        <taxon>Actinomycetota</taxon>
        <taxon>Actinomycetes</taxon>
        <taxon>Micromonosporales</taxon>
        <taxon>Micromonosporaceae</taxon>
        <taxon>Paractinoplanes</taxon>
    </lineage>
</organism>
<evidence type="ECO:0000256" key="4">
    <source>
        <dbReference type="SAM" id="MobiDB-lite"/>
    </source>
</evidence>
<dbReference type="NCBIfam" id="TIGR01445">
    <property type="entry name" value="intein_Nterm"/>
    <property type="match status" value="1"/>
</dbReference>
<dbReference type="Pfam" id="PF04055">
    <property type="entry name" value="Radical_SAM"/>
    <property type="match status" value="1"/>
</dbReference>
<dbReference type="NCBIfam" id="NF038136">
    <property type="entry name" value="rSAM_Rv_intein"/>
    <property type="match status" value="1"/>
</dbReference>
<dbReference type="InterPro" id="IPR036844">
    <property type="entry name" value="Hint_dom_sf"/>
</dbReference>
<evidence type="ECO:0000313" key="7">
    <source>
        <dbReference type="Proteomes" id="UP000598174"/>
    </source>
</evidence>
<feature type="compositionally biased region" description="Polar residues" evidence="4">
    <location>
        <begin position="1"/>
        <end position="10"/>
    </location>
</feature>
<dbReference type="Gene3D" id="3.80.30.30">
    <property type="match status" value="1"/>
</dbReference>
<dbReference type="EMBL" id="BOMM01000001">
    <property type="protein sequence ID" value="GIE08516.1"/>
    <property type="molecule type" value="Genomic_DNA"/>
</dbReference>
<feature type="region of interest" description="Disordered" evidence="4">
    <location>
        <begin position="1"/>
        <end position="32"/>
    </location>
</feature>
<evidence type="ECO:0000256" key="2">
    <source>
        <dbReference type="ARBA" id="ARBA00023004"/>
    </source>
</evidence>
<dbReference type="PROSITE" id="PS50817">
    <property type="entry name" value="INTEIN_N_TER"/>
    <property type="match status" value="1"/>
</dbReference>
<evidence type="ECO:0000256" key="1">
    <source>
        <dbReference type="ARBA" id="ARBA00022723"/>
    </source>
</evidence>
<dbReference type="PANTHER" id="PTHR43432:SF3">
    <property type="entry name" value="SLR0285 PROTEIN"/>
    <property type="match status" value="1"/>
</dbReference>
<accession>A0A919IT21</accession>
<feature type="region of interest" description="Disordered" evidence="4">
    <location>
        <begin position="621"/>
        <end position="651"/>
    </location>
</feature>